<dbReference type="InterPro" id="IPR036866">
    <property type="entry name" value="RibonucZ/Hydroxyglut_hydro"/>
</dbReference>
<feature type="domain" description="Metallo-beta-lactamase" evidence="1">
    <location>
        <begin position="51"/>
        <end position="144"/>
    </location>
</feature>
<dbReference type="OrthoDB" id="4311043at2759"/>
<evidence type="ECO:0000313" key="2">
    <source>
        <dbReference type="EMBL" id="KIW14155.1"/>
    </source>
</evidence>
<proteinExistence type="predicted"/>
<organism evidence="2 3">
    <name type="scientific">Exophiala spinifera</name>
    <dbReference type="NCBI Taxonomy" id="91928"/>
    <lineage>
        <taxon>Eukaryota</taxon>
        <taxon>Fungi</taxon>
        <taxon>Dikarya</taxon>
        <taxon>Ascomycota</taxon>
        <taxon>Pezizomycotina</taxon>
        <taxon>Eurotiomycetes</taxon>
        <taxon>Chaetothyriomycetidae</taxon>
        <taxon>Chaetothyriales</taxon>
        <taxon>Herpotrichiellaceae</taxon>
        <taxon>Exophiala</taxon>
    </lineage>
</organism>
<dbReference type="PANTHER" id="PTHR43546">
    <property type="entry name" value="UPF0173 METAL-DEPENDENT HYDROLASE MJ1163-RELATED"/>
    <property type="match status" value="1"/>
</dbReference>
<dbReference type="GeneID" id="27334019"/>
<dbReference type="PANTHER" id="PTHR43546:SF3">
    <property type="entry name" value="UPF0173 METAL-DEPENDENT HYDROLASE MJ1163"/>
    <property type="match status" value="1"/>
</dbReference>
<protein>
    <recommendedName>
        <fullName evidence="1">Metallo-beta-lactamase domain-containing protein</fullName>
    </recommendedName>
</protein>
<dbReference type="Gene3D" id="3.60.15.10">
    <property type="entry name" value="Ribonuclease Z/Hydroxyacylglutathione hydrolase-like"/>
    <property type="match status" value="1"/>
</dbReference>
<accession>A0A0D2B636</accession>
<dbReference type="VEuPathDB" id="FungiDB:PV08_06936"/>
<dbReference type="SUPFAM" id="SSF56281">
    <property type="entry name" value="Metallo-hydrolase/oxidoreductase"/>
    <property type="match status" value="1"/>
</dbReference>
<gene>
    <name evidence="2" type="ORF">PV08_06936</name>
</gene>
<dbReference type="STRING" id="91928.A0A0D2B636"/>
<dbReference type="EMBL" id="KN847496">
    <property type="protein sequence ID" value="KIW14155.1"/>
    <property type="molecule type" value="Genomic_DNA"/>
</dbReference>
<dbReference type="AlphaFoldDB" id="A0A0D2B636"/>
<name>A0A0D2B636_9EURO</name>
<keyword evidence="3" id="KW-1185">Reference proteome</keyword>
<dbReference type="Pfam" id="PF00753">
    <property type="entry name" value="Lactamase_B"/>
    <property type="match status" value="1"/>
</dbReference>
<dbReference type="Proteomes" id="UP000053328">
    <property type="component" value="Unassembled WGS sequence"/>
</dbReference>
<dbReference type="InterPro" id="IPR050114">
    <property type="entry name" value="UPF0173_UPF0282_UlaG_hydrolase"/>
</dbReference>
<dbReference type="RefSeq" id="XP_016234371.1">
    <property type="nucleotide sequence ID" value="XM_016381269.1"/>
</dbReference>
<dbReference type="HOGENOM" id="CLU_078562_0_0_1"/>
<evidence type="ECO:0000259" key="1">
    <source>
        <dbReference type="Pfam" id="PF00753"/>
    </source>
</evidence>
<sequence>MPQQFSGTLEWFGATTFRLRTRGLTIFLDTWLEKPVSLGKCLPISDVHEADYIFISHAHFDHLPGADKIAKQTGAIVYANCEAVNLLRRAGVQDSQLIAVQGGERIPLFTKKIREQATKGEIPLRPGPPGAPPHPHPDHAVLSVDVWPALHCLIPRHDQIPDVMDTGVIYPGPAHPYVCTFDVNFGMKHGLLQIDKHVPESHQNAGMKAFIRYIRDRESHVFSDHDGGQLMYNFHVDRDQKGLLWSAHLGGYEGILRMLEPKPHIAVLGIAGIANHNGRPFNGSAADYVSAQVRWLGEPAQVIWCLHDERQVCIAPYYVKTDVATQRVEQETSSKVTGMKIMELIEFTF</sequence>
<evidence type="ECO:0000313" key="3">
    <source>
        <dbReference type="Proteomes" id="UP000053328"/>
    </source>
</evidence>
<reference evidence="2 3" key="1">
    <citation type="submission" date="2015-01" db="EMBL/GenBank/DDBJ databases">
        <title>The Genome Sequence of Exophiala spinifera CBS89968.</title>
        <authorList>
            <consortium name="The Broad Institute Genomics Platform"/>
            <person name="Cuomo C."/>
            <person name="de Hoog S."/>
            <person name="Gorbushina A."/>
            <person name="Stielow B."/>
            <person name="Teixiera M."/>
            <person name="Abouelleil A."/>
            <person name="Chapman S.B."/>
            <person name="Priest M."/>
            <person name="Young S.K."/>
            <person name="Wortman J."/>
            <person name="Nusbaum C."/>
            <person name="Birren B."/>
        </authorList>
    </citation>
    <scope>NUCLEOTIDE SEQUENCE [LARGE SCALE GENOMIC DNA]</scope>
    <source>
        <strain evidence="2 3">CBS 89968</strain>
    </source>
</reference>
<dbReference type="InterPro" id="IPR001279">
    <property type="entry name" value="Metallo-B-lactamas"/>
</dbReference>